<keyword evidence="15" id="KW-1185">Reference proteome</keyword>
<reference evidence="14 15" key="1">
    <citation type="journal article" date="2007" name="Science">
        <title>Sea anemone genome reveals ancestral eumetazoan gene repertoire and genomic organization.</title>
        <authorList>
            <person name="Putnam N.H."/>
            <person name="Srivastava M."/>
            <person name="Hellsten U."/>
            <person name="Dirks B."/>
            <person name="Chapman J."/>
            <person name="Salamov A."/>
            <person name="Terry A."/>
            <person name="Shapiro H."/>
            <person name="Lindquist E."/>
            <person name="Kapitonov V.V."/>
            <person name="Jurka J."/>
            <person name="Genikhovich G."/>
            <person name="Grigoriev I.V."/>
            <person name="Lucas S.M."/>
            <person name="Steele R.E."/>
            <person name="Finnerty J.R."/>
            <person name="Technau U."/>
            <person name="Martindale M.Q."/>
            <person name="Rokhsar D.S."/>
        </authorList>
    </citation>
    <scope>NUCLEOTIDE SEQUENCE [LARGE SCALE GENOMIC DNA]</scope>
    <source>
        <strain evidence="15">CH2 X CH6</strain>
    </source>
</reference>
<keyword evidence="10" id="KW-0325">Glycoprotein</keyword>
<evidence type="ECO:0000313" key="15">
    <source>
        <dbReference type="Proteomes" id="UP000001593"/>
    </source>
</evidence>
<comment type="similarity">
    <text evidence="3">Belongs to the glycosyltransferase 7 family.</text>
</comment>
<evidence type="ECO:0000256" key="5">
    <source>
        <dbReference type="ARBA" id="ARBA00022679"/>
    </source>
</evidence>
<evidence type="ECO:0000256" key="8">
    <source>
        <dbReference type="ARBA" id="ARBA00022989"/>
    </source>
</evidence>
<dbReference type="UniPathway" id="UPA00378"/>
<evidence type="ECO:0000256" key="6">
    <source>
        <dbReference type="ARBA" id="ARBA00022692"/>
    </source>
</evidence>
<dbReference type="GO" id="GO:0005794">
    <property type="term" value="C:Golgi apparatus"/>
    <property type="evidence" value="ECO:0000318"/>
    <property type="project" value="GO_Central"/>
</dbReference>
<dbReference type="PANTHER" id="PTHR19300:SF57">
    <property type="entry name" value="BETA-1,4-N-ACETYLGALACTOSAMINYLTRANSFERASE"/>
    <property type="match status" value="1"/>
</dbReference>
<dbReference type="Proteomes" id="UP000001593">
    <property type="component" value="Unassembled WGS sequence"/>
</dbReference>
<dbReference type="KEGG" id="nve:5508629"/>
<comment type="subcellular location">
    <subcellularLocation>
        <location evidence="1">Membrane</location>
        <topology evidence="1">Single-pass type II membrane protein</topology>
    </subcellularLocation>
</comment>
<keyword evidence="4" id="KW-0328">Glycosyltransferase</keyword>
<feature type="domain" description="Galactosyltransferase N-terminal" evidence="13">
    <location>
        <begin position="2"/>
        <end position="44"/>
    </location>
</feature>
<dbReference type="GO" id="GO:0005975">
    <property type="term" value="P:carbohydrate metabolic process"/>
    <property type="evidence" value="ECO:0007669"/>
    <property type="project" value="InterPro"/>
</dbReference>
<evidence type="ECO:0000256" key="10">
    <source>
        <dbReference type="ARBA" id="ARBA00023180"/>
    </source>
</evidence>
<feature type="domain" description="Galactosyltransferase C-terminal" evidence="12">
    <location>
        <begin position="48"/>
        <end position="124"/>
    </location>
</feature>
<dbReference type="Gene3D" id="3.90.550.10">
    <property type="entry name" value="Spore Coat Polysaccharide Biosynthesis Protein SpsA, Chain A"/>
    <property type="match status" value="1"/>
</dbReference>
<evidence type="ECO:0000313" key="14">
    <source>
        <dbReference type="EMBL" id="EDO37163.1"/>
    </source>
</evidence>
<accession>A7SGJ5</accession>
<dbReference type="Pfam" id="PF02709">
    <property type="entry name" value="Glyco_transf_7C"/>
    <property type="match status" value="1"/>
</dbReference>
<evidence type="ECO:0000256" key="2">
    <source>
        <dbReference type="ARBA" id="ARBA00004922"/>
    </source>
</evidence>
<dbReference type="GO" id="GO:0016020">
    <property type="term" value="C:membrane"/>
    <property type="evidence" value="ECO:0007669"/>
    <property type="project" value="UniProtKB-SubCell"/>
</dbReference>
<feature type="region of interest" description="Disordered" evidence="11">
    <location>
        <begin position="124"/>
        <end position="145"/>
    </location>
</feature>
<dbReference type="HOGENOM" id="CLU_044391_8_0_1"/>
<keyword evidence="6" id="KW-0812">Transmembrane</keyword>
<evidence type="ECO:0000259" key="12">
    <source>
        <dbReference type="Pfam" id="PF02709"/>
    </source>
</evidence>
<name>A7SGJ5_NEMVE</name>
<dbReference type="PRINTS" id="PR02050">
    <property type="entry name" value="B14GALTRFASE"/>
</dbReference>
<evidence type="ECO:0000256" key="3">
    <source>
        <dbReference type="ARBA" id="ARBA00005735"/>
    </source>
</evidence>
<keyword evidence="9" id="KW-0472">Membrane</keyword>
<dbReference type="STRING" id="45351.A7SGJ5"/>
<dbReference type="SUPFAM" id="SSF53448">
    <property type="entry name" value="Nucleotide-diphospho-sugar transferases"/>
    <property type="match status" value="1"/>
</dbReference>
<comment type="pathway">
    <text evidence="2">Protein modification; protein glycosylation.</text>
</comment>
<dbReference type="InterPro" id="IPR027791">
    <property type="entry name" value="Galactosyl_T_C"/>
</dbReference>
<dbReference type="InterPro" id="IPR027995">
    <property type="entry name" value="Galactosyl_T_N"/>
</dbReference>
<dbReference type="InterPro" id="IPR003859">
    <property type="entry name" value="Galactosyl_T"/>
</dbReference>
<dbReference type="AlphaFoldDB" id="A7SGJ5"/>
<evidence type="ECO:0000256" key="7">
    <source>
        <dbReference type="ARBA" id="ARBA00022968"/>
    </source>
</evidence>
<sequence length="183" mass="21241">MPFNRGMLMNVGFQEAMKADIYDCAIFHDIDLIPEDDRNDYSCPSSPRHMSTAVDTMKYKLGYKKLFGGVEAFWPEHYRKVNGFPNRYWGWGGEDDDLYVRIVEHSLTLTRPAHQIGRYTMLKHGHKKSDKNPDRHAQLQQSQTHLKTDGLSVLKYDVISSMEHPLYTMIGVKLGEKRWSLFG</sequence>
<dbReference type="eggNOG" id="KOG3916">
    <property type="taxonomic scope" value="Eukaryota"/>
</dbReference>
<protein>
    <submittedName>
        <fullName evidence="14">Uncharacterized protein</fullName>
    </submittedName>
</protein>
<gene>
    <name evidence="14" type="ORF">NEMVEDRAFT_v1g211957</name>
</gene>
<dbReference type="InterPro" id="IPR029044">
    <property type="entry name" value="Nucleotide-diphossugar_trans"/>
</dbReference>
<evidence type="ECO:0000256" key="1">
    <source>
        <dbReference type="ARBA" id="ARBA00004606"/>
    </source>
</evidence>
<dbReference type="PhylomeDB" id="A7SGJ5"/>
<proteinExistence type="inferred from homology"/>
<dbReference type="PANTHER" id="PTHR19300">
    <property type="entry name" value="BETA-1,4-GALACTOSYLTRANSFERASE"/>
    <property type="match status" value="1"/>
</dbReference>
<dbReference type="EMBL" id="DS469653">
    <property type="protein sequence ID" value="EDO37163.1"/>
    <property type="molecule type" value="Genomic_DNA"/>
</dbReference>
<evidence type="ECO:0000259" key="13">
    <source>
        <dbReference type="Pfam" id="PF13733"/>
    </source>
</evidence>
<dbReference type="OMA" id="RYWLHYM"/>
<dbReference type="GO" id="GO:0008378">
    <property type="term" value="F:galactosyltransferase activity"/>
    <property type="evidence" value="ECO:0000318"/>
    <property type="project" value="GO_Central"/>
</dbReference>
<keyword evidence="5" id="KW-0808">Transferase</keyword>
<dbReference type="InParanoid" id="A7SGJ5"/>
<dbReference type="Pfam" id="PF13733">
    <property type="entry name" value="Glyco_transf_7N"/>
    <property type="match status" value="1"/>
</dbReference>
<organism evidence="14 15">
    <name type="scientific">Nematostella vectensis</name>
    <name type="common">Starlet sea anemone</name>
    <dbReference type="NCBI Taxonomy" id="45351"/>
    <lineage>
        <taxon>Eukaryota</taxon>
        <taxon>Metazoa</taxon>
        <taxon>Cnidaria</taxon>
        <taxon>Anthozoa</taxon>
        <taxon>Hexacorallia</taxon>
        <taxon>Actiniaria</taxon>
        <taxon>Edwardsiidae</taxon>
        <taxon>Nematostella</taxon>
    </lineage>
</organism>
<keyword evidence="7" id="KW-0735">Signal-anchor</keyword>
<evidence type="ECO:0000256" key="11">
    <source>
        <dbReference type="SAM" id="MobiDB-lite"/>
    </source>
</evidence>
<evidence type="ECO:0000256" key="4">
    <source>
        <dbReference type="ARBA" id="ARBA00022676"/>
    </source>
</evidence>
<keyword evidence="8" id="KW-1133">Transmembrane helix</keyword>
<evidence type="ECO:0000256" key="9">
    <source>
        <dbReference type="ARBA" id="ARBA00023136"/>
    </source>
</evidence>